<dbReference type="InterPro" id="IPR014710">
    <property type="entry name" value="RmlC-like_jellyroll"/>
</dbReference>
<dbReference type="InterPro" id="IPR011051">
    <property type="entry name" value="RmlC_Cupin_sf"/>
</dbReference>
<keyword evidence="3" id="KW-1185">Reference proteome</keyword>
<dbReference type="Gene3D" id="2.60.120.10">
    <property type="entry name" value="Jelly Rolls"/>
    <property type="match status" value="1"/>
</dbReference>
<dbReference type="Proteomes" id="UP001139488">
    <property type="component" value="Unassembled WGS sequence"/>
</dbReference>
<dbReference type="Gene3D" id="1.10.10.1320">
    <property type="entry name" value="Anti-sigma factor, zinc-finger domain"/>
    <property type="match status" value="1"/>
</dbReference>
<dbReference type="Pfam" id="PF12973">
    <property type="entry name" value="Cupin_7"/>
    <property type="match status" value="1"/>
</dbReference>
<name>A0A9X2AWD0_9VIBR</name>
<sequence>MRNCHPNIETLNAYAIGEVDSAHGLAVSTHLENCSRCQSLVAAKESAQALELEHIEVPMSAPMDASLSGMLDSILALDADIRMPNLKKPVSISVDGKDFTLPASLSKVVELMGDWKSYGGKVYTSSIQLDEQSRMSLLYISKGVQVPQHTHKGKESTLVLHGCFSDENGTYEKGDFIETDDTVRHAPQTAAHQDCLCLSILTEPLVFTKGVARVFNMFGKGMYP</sequence>
<reference evidence="2" key="1">
    <citation type="submission" date="2021-11" db="EMBL/GenBank/DDBJ databases">
        <title>Vibrio ZSDE26 sp. nov. and Vibrio ZSDZ34 sp. nov., isolated from coastal seawater in Qingdao.</title>
        <authorList>
            <person name="Zhang P."/>
        </authorList>
    </citation>
    <scope>NUCLEOTIDE SEQUENCE</scope>
    <source>
        <strain evidence="2">ZSDZ34</strain>
    </source>
</reference>
<dbReference type="CDD" id="cd20301">
    <property type="entry name" value="cupin_ChrR"/>
    <property type="match status" value="1"/>
</dbReference>
<comment type="caution">
    <text evidence="2">The sequence shown here is derived from an EMBL/GenBank/DDBJ whole genome shotgun (WGS) entry which is preliminary data.</text>
</comment>
<evidence type="ECO:0000313" key="2">
    <source>
        <dbReference type="EMBL" id="MCJ2377799.1"/>
    </source>
</evidence>
<accession>A0A9X2AWD0</accession>
<dbReference type="AlphaFoldDB" id="A0A9X2AWD0"/>
<protein>
    <submittedName>
        <fullName evidence="2">ChrR family anti-sigma-E factor</fullName>
    </submittedName>
</protein>
<dbReference type="EMBL" id="JAJNNZ010000010">
    <property type="protein sequence ID" value="MCJ2377799.1"/>
    <property type="molecule type" value="Genomic_DNA"/>
</dbReference>
<dbReference type="RefSeq" id="WP_244358048.1">
    <property type="nucleotide sequence ID" value="NZ_JAJNNZ010000010.1"/>
</dbReference>
<dbReference type="InterPro" id="IPR041916">
    <property type="entry name" value="Anti_sigma_zinc_sf"/>
</dbReference>
<dbReference type="InterPro" id="IPR025979">
    <property type="entry name" value="ChrR-like_cupin_dom"/>
</dbReference>
<dbReference type="NCBIfam" id="TIGR02451">
    <property type="entry name" value="anti_sig_ChrR"/>
    <property type="match status" value="1"/>
</dbReference>
<evidence type="ECO:0000259" key="1">
    <source>
        <dbReference type="Pfam" id="PF12973"/>
    </source>
</evidence>
<feature type="domain" description="ChrR-like cupin" evidence="1">
    <location>
        <begin position="135"/>
        <end position="198"/>
    </location>
</feature>
<organism evidence="2 3">
    <name type="scientific">Vibrio gelatinilyticus</name>
    <dbReference type="NCBI Taxonomy" id="2893468"/>
    <lineage>
        <taxon>Bacteria</taxon>
        <taxon>Pseudomonadati</taxon>
        <taxon>Pseudomonadota</taxon>
        <taxon>Gammaproteobacteria</taxon>
        <taxon>Vibrionales</taxon>
        <taxon>Vibrionaceae</taxon>
        <taxon>Vibrio</taxon>
    </lineage>
</organism>
<dbReference type="SUPFAM" id="SSF51182">
    <property type="entry name" value="RmlC-like cupins"/>
    <property type="match status" value="1"/>
</dbReference>
<evidence type="ECO:0000313" key="3">
    <source>
        <dbReference type="Proteomes" id="UP001139488"/>
    </source>
</evidence>
<gene>
    <name evidence="2" type="ORF">LNL84_13260</name>
</gene>
<dbReference type="InterPro" id="IPR012807">
    <property type="entry name" value="Anti-sigma_ChrR"/>
</dbReference>
<proteinExistence type="predicted"/>